<dbReference type="OrthoDB" id="7510573at2"/>
<keyword evidence="1" id="KW-0732">Signal</keyword>
<organism evidence="3 4">
    <name type="scientific">Pseudomonas denitrificans</name>
    <dbReference type="NCBI Taxonomy" id="43306"/>
    <lineage>
        <taxon>Bacteria</taxon>
        <taxon>Pseudomonadati</taxon>
        <taxon>Pseudomonadota</taxon>
        <taxon>Gammaproteobacteria</taxon>
        <taxon>Pseudomonadales</taxon>
        <taxon>Pseudomonadaceae</taxon>
        <taxon>Halopseudomonas</taxon>
    </lineage>
</organism>
<evidence type="ECO:0000313" key="3">
    <source>
        <dbReference type="EMBL" id="QEY72666.1"/>
    </source>
</evidence>
<dbReference type="GO" id="GO:0006281">
    <property type="term" value="P:DNA repair"/>
    <property type="evidence" value="ECO:0007669"/>
    <property type="project" value="InterPro"/>
</dbReference>
<name>A0A9X7R4N3_PSEDE</name>
<evidence type="ECO:0000256" key="1">
    <source>
        <dbReference type="SAM" id="SignalP"/>
    </source>
</evidence>
<feature type="chain" id="PRO_5040896967" evidence="1">
    <location>
        <begin position="26"/>
        <end position="117"/>
    </location>
</feature>
<feature type="signal peptide" evidence="1">
    <location>
        <begin position="1"/>
        <end position="25"/>
    </location>
</feature>
<protein>
    <submittedName>
        <fullName evidence="3">Helix-hairpin-helix domain-containing protein</fullName>
    </submittedName>
</protein>
<keyword evidence="4" id="KW-1185">Reference proteome</keyword>
<accession>A0A9X7R4N3</accession>
<dbReference type="RefSeq" id="WP_151187809.1">
    <property type="nucleotide sequence ID" value="NZ_CP043626.1"/>
</dbReference>
<dbReference type="EMBL" id="CP043626">
    <property type="protein sequence ID" value="QEY72666.1"/>
    <property type="molecule type" value="Genomic_DNA"/>
</dbReference>
<dbReference type="InterPro" id="IPR051675">
    <property type="entry name" value="Endo/Exo/Phosphatase_dom_1"/>
</dbReference>
<dbReference type="PANTHER" id="PTHR21180">
    <property type="entry name" value="ENDONUCLEASE/EXONUCLEASE/PHOSPHATASE FAMILY DOMAIN-CONTAINING PROTEIN 1"/>
    <property type="match status" value="1"/>
</dbReference>
<dbReference type="AlphaFoldDB" id="A0A9X7R4N3"/>
<dbReference type="Proteomes" id="UP000326659">
    <property type="component" value="Chromosome"/>
</dbReference>
<sequence length="117" mass="12154">MKKNLLSIASLILFTSLSFGGFAQAATSAQPATKTAAEAPAPAPAAKAPVSQVEAVNINTASVEELQKSLKGIGKVKAQAIVDYRTSNGPFTTVDQLLEVKGIGKGTLDKNRDRISL</sequence>
<dbReference type="SMART" id="SM00278">
    <property type="entry name" value="HhH1"/>
    <property type="match status" value="2"/>
</dbReference>
<reference evidence="3 4" key="1">
    <citation type="submission" date="2019-09" db="EMBL/GenBank/DDBJ databases">
        <title>Prosopis cineraria nodule microbiome.</title>
        <authorList>
            <person name="Chaluvadi S.R."/>
            <person name="Ali R."/>
            <person name="Wang X."/>
        </authorList>
    </citation>
    <scope>NUCLEOTIDE SEQUENCE [LARGE SCALE GENOMIC DNA]</scope>
    <source>
        <strain evidence="3 4">BG1</strain>
    </source>
</reference>
<dbReference type="GO" id="GO:0003677">
    <property type="term" value="F:DNA binding"/>
    <property type="evidence" value="ECO:0007669"/>
    <property type="project" value="InterPro"/>
</dbReference>
<dbReference type="GO" id="GO:0015627">
    <property type="term" value="C:type II protein secretion system complex"/>
    <property type="evidence" value="ECO:0007669"/>
    <property type="project" value="TreeGrafter"/>
</dbReference>
<dbReference type="KEGG" id="pden:F1C79_14265"/>
<evidence type="ECO:0000313" key="4">
    <source>
        <dbReference type="Proteomes" id="UP000326659"/>
    </source>
</evidence>
<gene>
    <name evidence="3" type="ORF">F1C79_14265</name>
</gene>
<dbReference type="SUPFAM" id="SSF47781">
    <property type="entry name" value="RuvA domain 2-like"/>
    <property type="match status" value="1"/>
</dbReference>
<dbReference type="PANTHER" id="PTHR21180:SF32">
    <property type="entry name" value="ENDONUCLEASE_EXONUCLEASE_PHOSPHATASE FAMILY DOMAIN-CONTAINING PROTEIN 1"/>
    <property type="match status" value="1"/>
</dbReference>
<dbReference type="Gene3D" id="1.10.150.320">
    <property type="entry name" value="Photosystem II 12 kDa extrinsic protein"/>
    <property type="match status" value="1"/>
</dbReference>
<proteinExistence type="predicted"/>
<feature type="domain" description="Helix-hairpin-helix DNA-binding motif class 1" evidence="2">
    <location>
        <begin position="95"/>
        <end position="114"/>
    </location>
</feature>
<dbReference type="NCBIfam" id="TIGR00426">
    <property type="entry name" value="competence protein ComEA helix-hairpin-helix repeat region"/>
    <property type="match status" value="1"/>
</dbReference>
<dbReference type="InterPro" id="IPR003583">
    <property type="entry name" value="Hlx-hairpin-Hlx_DNA-bd_motif"/>
</dbReference>
<dbReference type="Pfam" id="PF12836">
    <property type="entry name" value="HHH_3"/>
    <property type="match status" value="1"/>
</dbReference>
<evidence type="ECO:0000259" key="2">
    <source>
        <dbReference type="SMART" id="SM00278"/>
    </source>
</evidence>
<feature type="domain" description="Helix-hairpin-helix DNA-binding motif class 1" evidence="2">
    <location>
        <begin position="64"/>
        <end position="84"/>
    </location>
</feature>
<dbReference type="InterPro" id="IPR004509">
    <property type="entry name" value="Competence_ComEA_HhH"/>
</dbReference>
<dbReference type="GO" id="GO:0015628">
    <property type="term" value="P:protein secretion by the type II secretion system"/>
    <property type="evidence" value="ECO:0007669"/>
    <property type="project" value="TreeGrafter"/>
</dbReference>
<dbReference type="InterPro" id="IPR010994">
    <property type="entry name" value="RuvA_2-like"/>
</dbReference>